<name>A0A3N7G4W4_POPTR</name>
<dbReference type="Gramene" id="Potri.017G115350.1.v4.1">
    <property type="protein sequence ID" value="Potri.017G115350.1.v4.1"/>
    <property type="gene ID" value="Potri.017G115350.v4.1"/>
</dbReference>
<dbReference type="AlphaFoldDB" id="A0A3N7G4W4"/>
<keyword evidence="1" id="KW-1133">Transmembrane helix</keyword>
<dbReference type="STRING" id="3694.A0A3N7G4W4"/>
<dbReference type="EMBL" id="CM009306">
    <property type="protein sequence ID" value="RQP02230.1"/>
    <property type="molecule type" value="Genomic_DNA"/>
</dbReference>
<accession>A0A3N7G4W4</accession>
<keyword evidence="3" id="KW-1185">Reference proteome</keyword>
<feature type="transmembrane region" description="Helical" evidence="1">
    <location>
        <begin position="14"/>
        <end position="34"/>
    </location>
</feature>
<sequence>MRCDYKRLSVSEKLRFSISYLSLIAMAVFSPLFLSQPSLNTPKMTVKSLAVLNKSYKMRVPYEMKKEQTRLFRQLPSGLNMEVIEQKGLVFADKKIIETQEAAKRTHLWFLFMEVIICSVLG</sequence>
<protein>
    <submittedName>
        <fullName evidence="2">Uncharacterized protein</fullName>
    </submittedName>
</protein>
<organism evidence="2 3">
    <name type="scientific">Populus trichocarpa</name>
    <name type="common">Western balsam poplar</name>
    <name type="synonym">Populus balsamifera subsp. trichocarpa</name>
    <dbReference type="NCBI Taxonomy" id="3694"/>
    <lineage>
        <taxon>Eukaryota</taxon>
        <taxon>Viridiplantae</taxon>
        <taxon>Streptophyta</taxon>
        <taxon>Embryophyta</taxon>
        <taxon>Tracheophyta</taxon>
        <taxon>Spermatophyta</taxon>
        <taxon>Magnoliopsida</taxon>
        <taxon>eudicotyledons</taxon>
        <taxon>Gunneridae</taxon>
        <taxon>Pentapetalae</taxon>
        <taxon>rosids</taxon>
        <taxon>fabids</taxon>
        <taxon>Malpighiales</taxon>
        <taxon>Salicaceae</taxon>
        <taxon>Saliceae</taxon>
        <taxon>Populus</taxon>
    </lineage>
</organism>
<dbReference type="InParanoid" id="A0A3N7G4W4"/>
<keyword evidence="1" id="KW-0472">Membrane</keyword>
<gene>
    <name evidence="2" type="ORF">POPTR_017G115350</name>
</gene>
<evidence type="ECO:0000256" key="1">
    <source>
        <dbReference type="SAM" id="Phobius"/>
    </source>
</evidence>
<evidence type="ECO:0000313" key="3">
    <source>
        <dbReference type="Proteomes" id="UP000006729"/>
    </source>
</evidence>
<keyword evidence="1" id="KW-0812">Transmembrane</keyword>
<reference evidence="2 3" key="1">
    <citation type="journal article" date="2006" name="Science">
        <title>The genome of black cottonwood, Populus trichocarpa (Torr. &amp; Gray).</title>
        <authorList>
            <person name="Tuskan G.A."/>
            <person name="Difazio S."/>
            <person name="Jansson S."/>
            <person name="Bohlmann J."/>
            <person name="Grigoriev I."/>
            <person name="Hellsten U."/>
            <person name="Putnam N."/>
            <person name="Ralph S."/>
            <person name="Rombauts S."/>
            <person name="Salamov A."/>
            <person name="Schein J."/>
            <person name="Sterck L."/>
            <person name="Aerts A."/>
            <person name="Bhalerao R.R."/>
            <person name="Bhalerao R.P."/>
            <person name="Blaudez D."/>
            <person name="Boerjan W."/>
            <person name="Brun A."/>
            <person name="Brunner A."/>
            <person name="Busov V."/>
            <person name="Campbell M."/>
            <person name="Carlson J."/>
            <person name="Chalot M."/>
            <person name="Chapman J."/>
            <person name="Chen G.L."/>
            <person name="Cooper D."/>
            <person name="Coutinho P.M."/>
            <person name="Couturier J."/>
            <person name="Covert S."/>
            <person name="Cronk Q."/>
            <person name="Cunningham R."/>
            <person name="Davis J."/>
            <person name="Degroeve S."/>
            <person name="Dejardin A."/>
            <person name="Depamphilis C."/>
            <person name="Detter J."/>
            <person name="Dirks B."/>
            <person name="Dubchak I."/>
            <person name="Duplessis S."/>
            <person name="Ehlting J."/>
            <person name="Ellis B."/>
            <person name="Gendler K."/>
            <person name="Goodstein D."/>
            <person name="Gribskov M."/>
            <person name="Grimwood J."/>
            <person name="Groover A."/>
            <person name="Gunter L."/>
            <person name="Hamberger B."/>
            <person name="Heinze B."/>
            <person name="Helariutta Y."/>
            <person name="Henrissat B."/>
            <person name="Holligan D."/>
            <person name="Holt R."/>
            <person name="Huang W."/>
            <person name="Islam-Faridi N."/>
            <person name="Jones S."/>
            <person name="Jones-Rhoades M."/>
            <person name="Jorgensen R."/>
            <person name="Joshi C."/>
            <person name="Kangasjarvi J."/>
            <person name="Karlsson J."/>
            <person name="Kelleher C."/>
            <person name="Kirkpatrick R."/>
            <person name="Kirst M."/>
            <person name="Kohler A."/>
            <person name="Kalluri U."/>
            <person name="Larimer F."/>
            <person name="Leebens-Mack J."/>
            <person name="Leple J.C."/>
            <person name="Locascio P."/>
            <person name="Lou Y."/>
            <person name="Lucas S."/>
            <person name="Martin F."/>
            <person name="Montanini B."/>
            <person name="Napoli C."/>
            <person name="Nelson D.R."/>
            <person name="Nelson C."/>
            <person name="Nieminen K."/>
            <person name="Nilsson O."/>
            <person name="Pereda V."/>
            <person name="Peter G."/>
            <person name="Philippe R."/>
            <person name="Pilate G."/>
            <person name="Poliakov A."/>
            <person name="Razumovskaya J."/>
            <person name="Richardson P."/>
            <person name="Rinaldi C."/>
            <person name="Ritland K."/>
            <person name="Rouze P."/>
            <person name="Ryaboy D."/>
            <person name="Schmutz J."/>
            <person name="Schrader J."/>
            <person name="Segerman B."/>
            <person name="Shin H."/>
            <person name="Siddiqui A."/>
            <person name="Sterky F."/>
            <person name="Terry A."/>
            <person name="Tsai C.J."/>
            <person name="Uberbacher E."/>
            <person name="Unneberg P."/>
            <person name="Vahala J."/>
            <person name="Wall K."/>
            <person name="Wessler S."/>
            <person name="Yang G."/>
            <person name="Yin T."/>
            <person name="Douglas C."/>
            <person name="Marra M."/>
            <person name="Sandberg G."/>
            <person name="Van de Peer Y."/>
            <person name="Rokhsar D."/>
        </authorList>
    </citation>
    <scope>NUCLEOTIDE SEQUENCE [LARGE SCALE GENOMIC DNA]</scope>
    <source>
        <strain evidence="3">cv. Nisqually</strain>
    </source>
</reference>
<evidence type="ECO:0000313" key="2">
    <source>
        <dbReference type="EMBL" id="RQP02230.1"/>
    </source>
</evidence>
<dbReference type="Proteomes" id="UP000006729">
    <property type="component" value="Chromosome 17"/>
</dbReference>
<proteinExistence type="predicted"/>